<feature type="domain" description="BED-type" evidence="5">
    <location>
        <begin position="18"/>
        <end position="73"/>
    </location>
</feature>
<dbReference type="SUPFAM" id="SSF53098">
    <property type="entry name" value="Ribonuclease H-like"/>
    <property type="match status" value="1"/>
</dbReference>
<dbReference type="PROSITE" id="PS50808">
    <property type="entry name" value="ZF_BED"/>
    <property type="match status" value="1"/>
</dbReference>
<evidence type="ECO:0000259" key="5">
    <source>
        <dbReference type="PROSITE" id="PS50808"/>
    </source>
</evidence>
<evidence type="ECO:0000313" key="7">
    <source>
        <dbReference type="Proteomes" id="UP000789396"/>
    </source>
</evidence>
<evidence type="ECO:0000256" key="3">
    <source>
        <dbReference type="ARBA" id="ARBA00022833"/>
    </source>
</evidence>
<dbReference type="EMBL" id="CAJVPZ010010832">
    <property type="protein sequence ID" value="CAG8623821.1"/>
    <property type="molecule type" value="Genomic_DNA"/>
</dbReference>
<dbReference type="InterPro" id="IPR003656">
    <property type="entry name" value="Znf_BED"/>
</dbReference>
<feature type="non-terminal residue" evidence="6">
    <location>
        <position position="326"/>
    </location>
</feature>
<dbReference type="OrthoDB" id="2434864at2759"/>
<organism evidence="6 7">
    <name type="scientific">Racocetra fulgida</name>
    <dbReference type="NCBI Taxonomy" id="60492"/>
    <lineage>
        <taxon>Eukaryota</taxon>
        <taxon>Fungi</taxon>
        <taxon>Fungi incertae sedis</taxon>
        <taxon>Mucoromycota</taxon>
        <taxon>Glomeromycotina</taxon>
        <taxon>Glomeromycetes</taxon>
        <taxon>Diversisporales</taxon>
        <taxon>Gigasporaceae</taxon>
        <taxon>Racocetra</taxon>
    </lineage>
</organism>
<dbReference type="GO" id="GO:0008270">
    <property type="term" value="F:zinc ion binding"/>
    <property type="evidence" value="ECO:0007669"/>
    <property type="project" value="UniProtKB-KW"/>
</dbReference>
<keyword evidence="1" id="KW-0479">Metal-binding</keyword>
<protein>
    <submittedName>
        <fullName evidence="6">4324_t:CDS:1</fullName>
    </submittedName>
</protein>
<evidence type="ECO:0000256" key="4">
    <source>
        <dbReference type="PROSITE-ProRule" id="PRU00027"/>
    </source>
</evidence>
<proteinExistence type="predicted"/>
<dbReference type="GO" id="GO:0003677">
    <property type="term" value="F:DNA binding"/>
    <property type="evidence" value="ECO:0007669"/>
    <property type="project" value="InterPro"/>
</dbReference>
<feature type="non-terminal residue" evidence="6">
    <location>
        <position position="1"/>
    </location>
</feature>
<reference evidence="6" key="1">
    <citation type="submission" date="2021-06" db="EMBL/GenBank/DDBJ databases">
        <authorList>
            <person name="Kallberg Y."/>
            <person name="Tangrot J."/>
            <person name="Rosling A."/>
        </authorList>
    </citation>
    <scope>NUCLEOTIDE SEQUENCE</scope>
    <source>
        <strain evidence="6">IN212</strain>
    </source>
</reference>
<comment type="caution">
    <text evidence="6">The sequence shown here is derived from an EMBL/GenBank/DDBJ whole genome shotgun (WGS) entry which is preliminary data.</text>
</comment>
<evidence type="ECO:0000256" key="1">
    <source>
        <dbReference type="ARBA" id="ARBA00022723"/>
    </source>
</evidence>
<accession>A0A9N9D2K6</accession>
<dbReference type="Proteomes" id="UP000789396">
    <property type="component" value="Unassembled WGS sequence"/>
</dbReference>
<keyword evidence="2 4" id="KW-0863">Zinc-finger</keyword>
<gene>
    <name evidence="6" type="ORF">RFULGI_LOCUS7456</name>
</gene>
<keyword evidence="3" id="KW-0862">Zinc</keyword>
<dbReference type="InterPro" id="IPR012337">
    <property type="entry name" value="RNaseH-like_sf"/>
</dbReference>
<evidence type="ECO:0000256" key="2">
    <source>
        <dbReference type="ARBA" id="ARBA00022771"/>
    </source>
</evidence>
<name>A0A9N9D2K6_9GLOM</name>
<keyword evidence="7" id="KW-1185">Reference proteome</keyword>
<dbReference type="AlphaFoldDB" id="A0A9N9D2K6"/>
<sequence>MSESKKVKYITEKNIGGRPLKLIWNFYDRGGILDNSGHYEAICKVCDKKFSSGKPSQMKKHIISECKKVFETVKEAVIYIIESCNNLSNISETKHSNKQLHLDEFFEYTTIPDKHIESINRALIKAFVCSGLKTYIDTRWITVYEKLKSVYQLETFITNESVKTIICRKRGFFNDVYDLAKIFKPIKDAIIKLESRNATLADCYFSLISLGNAIHKIPKEIYKHIHQHAIKVFNSRFEEFEFDEYLLAYFLYLSYKENLNLLEIIDLEMETFKDTDDNQIIENSDNENELNDFIQDLESEKNYNSILFVVGVIAEAVTGAVVKTVV</sequence>
<evidence type="ECO:0000313" key="6">
    <source>
        <dbReference type="EMBL" id="CAG8623821.1"/>
    </source>
</evidence>